<dbReference type="Pfam" id="PF14200">
    <property type="entry name" value="RicinB_lectin_2"/>
    <property type="match status" value="1"/>
</dbReference>
<dbReference type="SUPFAM" id="SSF50370">
    <property type="entry name" value="Ricin B-like lectins"/>
    <property type="match status" value="1"/>
</dbReference>
<name>A0A8H5NKF1_9HYPO</name>
<comment type="caution">
    <text evidence="2">The sequence shown here is derived from an EMBL/GenBank/DDBJ whole genome shotgun (WGS) entry which is preliminary data.</text>
</comment>
<evidence type="ECO:0000313" key="2">
    <source>
        <dbReference type="EMBL" id="KAF5567953.1"/>
    </source>
</evidence>
<keyword evidence="3" id="KW-1185">Reference proteome</keyword>
<reference evidence="2 3" key="1">
    <citation type="submission" date="2020-05" db="EMBL/GenBank/DDBJ databases">
        <title>Identification and distribution of gene clusters putatively required for synthesis of sphingolipid metabolism inhibitors in phylogenetically diverse species of the filamentous fungus Fusarium.</title>
        <authorList>
            <person name="Kim H.-S."/>
            <person name="Busman M."/>
            <person name="Brown D.W."/>
            <person name="Divon H."/>
            <person name="Uhlig S."/>
            <person name="Proctor R.H."/>
        </authorList>
    </citation>
    <scope>NUCLEOTIDE SEQUENCE [LARGE SCALE GENOMIC DNA]</scope>
    <source>
        <strain evidence="2 3">NRRL 13617</strain>
    </source>
</reference>
<sequence length="167" mass="18748">MPSNEPRFMFKANLRSQIGKTYVKFSGGGGSGPPVTAYVDNNEKTDESQIWRFYSVPGYDTRVVIKNQGMRGPLFAETYASFAEDEYAVQCKKSTSVWNATSQWYLEGGDIEDMKSGFVIRLRNVKLSHSYLDLSSGSKANGTAFLVYPGHWGSNQVFKLENLSREQ</sequence>
<dbReference type="InterPro" id="IPR035992">
    <property type="entry name" value="Ricin_B-like_lectins"/>
</dbReference>
<feature type="domain" description="Ricin B lectin" evidence="1">
    <location>
        <begin position="48"/>
        <end position="147"/>
    </location>
</feature>
<dbReference type="OrthoDB" id="2131701at2759"/>
<accession>A0A8H5NKF1</accession>
<dbReference type="EMBL" id="JAAOAQ010000092">
    <property type="protein sequence ID" value="KAF5567953.1"/>
    <property type="molecule type" value="Genomic_DNA"/>
</dbReference>
<proteinExistence type="predicted"/>
<dbReference type="Gene3D" id="2.80.10.50">
    <property type="match status" value="1"/>
</dbReference>
<organism evidence="2 3">
    <name type="scientific">Fusarium phyllophilum</name>
    <dbReference type="NCBI Taxonomy" id="47803"/>
    <lineage>
        <taxon>Eukaryota</taxon>
        <taxon>Fungi</taxon>
        <taxon>Dikarya</taxon>
        <taxon>Ascomycota</taxon>
        <taxon>Pezizomycotina</taxon>
        <taxon>Sordariomycetes</taxon>
        <taxon>Hypocreomycetidae</taxon>
        <taxon>Hypocreales</taxon>
        <taxon>Nectriaceae</taxon>
        <taxon>Fusarium</taxon>
        <taxon>Fusarium fujikuroi species complex</taxon>
    </lineage>
</organism>
<dbReference type="AlphaFoldDB" id="A0A8H5NKF1"/>
<gene>
    <name evidence="2" type="ORF">FPHYL_3016</name>
</gene>
<dbReference type="InterPro" id="IPR000772">
    <property type="entry name" value="Ricin_B_lectin"/>
</dbReference>
<evidence type="ECO:0000313" key="3">
    <source>
        <dbReference type="Proteomes" id="UP000582016"/>
    </source>
</evidence>
<evidence type="ECO:0000259" key="1">
    <source>
        <dbReference type="Pfam" id="PF14200"/>
    </source>
</evidence>
<dbReference type="Proteomes" id="UP000582016">
    <property type="component" value="Unassembled WGS sequence"/>
</dbReference>
<protein>
    <submittedName>
        <fullName evidence="2">Hard-surface inducible</fullName>
    </submittedName>
</protein>